<name>A0A1H8VIZ5_9PSEU</name>
<dbReference type="GO" id="GO:0055085">
    <property type="term" value="P:transmembrane transport"/>
    <property type="evidence" value="ECO:0007669"/>
    <property type="project" value="InterPro"/>
</dbReference>
<evidence type="ECO:0000313" key="10">
    <source>
        <dbReference type="Proteomes" id="UP000198582"/>
    </source>
</evidence>
<keyword evidence="5 7" id="KW-1133">Transmembrane helix</keyword>
<feature type="transmembrane region" description="Helical" evidence="7">
    <location>
        <begin position="219"/>
        <end position="242"/>
    </location>
</feature>
<keyword evidence="3" id="KW-1003">Cell membrane</keyword>
<dbReference type="AlphaFoldDB" id="A0A1H8VIZ5"/>
<dbReference type="SUPFAM" id="SSF161098">
    <property type="entry name" value="MetI-like"/>
    <property type="match status" value="1"/>
</dbReference>
<dbReference type="STRING" id="394193.SAMN04489732_10490"/>
<feature type="transmembrane region" description="Helical" evidence="7">
    <location>
        <begin position="118"/>
        <end position="135"/>
    </location>
</feature>
<evidence type="ECO:0000256" key="1">
    <source>
        <dbReference type="ARBA" id="ARBA00004651"/>
    </source>
</evidence>
<evidence type="ECO:0000256" key="6">
    <source>
        <dbReference type="ARBA" id="ARBA00023136"/>
    </source>
</evidence>
<dbReference type="InterPro" id="IPR050366">
    <property type="entry name" value="BP-dependent_transpt_permease"/>
</dbReference>
<protein>
    <submittedName>
        <fullName evidence="9">Peptide/nickel transport system permease protein</fullName>
    </submittedName>
</protein>
<feature type="transmembrane region" description="Helical" evidence="7">
    <location>
        <begin position="174"/>
        <end position="199"/>
    </location>
</feature>
<dbReference type="CDD" id="cd06261">
    <property type="entry name" value="TM_PBP2"/>
    <property type="match status" value="1"/>
</dbReference>
<evidence type="ECO:0000259" key="8">
    <source>
        <dbReference type="PROSITE" id="PS50928"/>
    </source>
</evidence>
<dbReference type="Proteomes" id="UP000198582">
    <property type="component" value="Unassembled WGS sequence"/>
</dbReference>
<feature type="domain" description="ABC transmembrane type-1" evidence="8">
    <location>
        <begin position="53"/>
        <end position="242"/>
    </location>
</feature>
<dbReference type="Gene3D" id="1.10.3720.10">
    <property type="entry name" value="MetI-like"/>
    <property type="match status" value="1"/>
</dbReference>
<dbReference type="InterPro" id="IPR000515">
    <property type="entry name" value="MetI-like"/>
</dbReference>
<comment type="subcellular location">
    <subcellularLocation>
        <location evidence="1 7">Cell membrane</location>
        <topology evidence="1 7">Multi-pass membrane protein</topology>
    </subcellularLocation>
</comment>
<organism evidence="9 10">
    <name type="scientific">Amycolatopsis saalfeldensis</name>
    <dbReference type="NCBI Taxonomy" id="394193"/>
    <lineage>
        <taxon>Bacteria</taxon>
        <taxon>Bacillati</taxon>
        <taxon>Actinomycetota</taxon>
        <taxon>Actinomycetes</taxon>
        <taxon>Pseudonocardiales</taxon>
        <taxon>Pseudonocardiaceae</taxon>
        <taxon>Amycolatopsis</taxon>
    </lineage>
</organism>
<feature type="transmembrane region" description="Helical" evidence="7">
    <location>
        <begin position="93"/>
        <end position="112"/>
    </location>
</feature>
<evidence type="ECO:0000256" key="4">
    <source>
        <dbReference type="ARBA" id="ARBA00022692"/>
    </source>
</evidence>
<gene>
    <name evidence="9" type="ORF">SAMN04489732_10490</name>
</gene>
<evidence type="ECO:0000256" key="3">
    <source>
        <dbReference type="ARBA" id="ARBA00022475"/>
    </source>
</evidence>
<dbReference type="EMBL" id="FOEF01000004">
    <property type="protein sequence ID" value="SEP15351.1"/>
    <property type="molecule type" value="Genomic_DNA"/>
</dbReference>
<evidence type="ECO:0000256" key="2">
    <source>
        <dbReference type="ARBA" id="ARBA00022448"/>
    </source>
</evidence>
<keyword evidence="10" id="KW-1185">Reference proteome</keyword>
<keyword evidence="4 7" id="KW-0812">Transmembrane</keyword>
<accession>A0A1H8VIZ5</accession>
<proteinExistence type="inferred from homology"/>
<sequence length="253" mass="27066">MAAIAAIAVLGPIWLPDPTAQDADALLAGPSGAHWLGTDQLGRDMLSRLVNAAGTDLRIAILALITPFVAGVVLGTVAGYFGGWIDTAVMRVIDVLIAFPFYVLVITLVFVVGAGERGIYVALGVVGWVTYARVIRATTRITRRQDWVTAARQGGLPMWRVILRHVLPHTLTQAVVLLASDMIVVIVAVITLGFLGLGVQPPTPDWGSMISDNRALITTLWWLPTMPGFAVVLTGIGFALLADGIADVWRVRR</sequence>
<dbReference type="GO" id="GO:0005886">
    <property type="term" value="C:plasma membrane"/>
    <property type="evidence" value="ECO:0007669"/>
    <property type="project" value="UniProtKB-SubCell"/>
</dbReference>
<dbReference type="InterPro" id="IPR035906">
    <property type="entry name" value="MetI-like_sf"/>
</dbReference>
<evidence type="ECO:0000256" key="7">
    <source>
        <dbReference type="RuleBase" id="RU363032"/>
    </source>
</evidence>
<dbReference type="Pfam" id="PF00528">
    <property type="entry name" value="BPD_transp_1"/>
    <property type="match status" value="1"/>
</dbReference>
<dbReference type="PANTHER" id="PTHR43386:SF1">
    <property type="entry name" value="D,D-DIPEPTIDE TRANSPORT SYSTEM PERMEASE PROTEIN DDPC-RELATED"/>
    <property type="match status" value="1"/>
</dbReference>
<evidence type="ECO:0000256" key="5">
    <source>
        <dbReference type="ARBA" id="ARBA00022989"/>
    </source>
</evidence>
<keyword evidence="6 7" id="KW-0472">Membrane</keyword>
<dbReference type="PANTHER" id="PTHR43386">
    <property type="entry name" value="OLIGOPEPTIDE TRANSPORT SYSTEM PERMEASE PROTEIN APPC"/>
    <property type="match status" value="1"/>
</dbReference>
<dbReference type="PROSITE" id="PS50928">
    <property type="entry name" value="ABC_TM1"/>
    <property type="match status" value="1"/>
</dbReference>
<dbReference type="RefSeq" id="WP_218156764.1">
    <property type="nucleotide sequence ID" value="NZ_FOEF01000004.1"/>
</dbReference>
<reference evidence="9 10" key="1">
    <citation type="submission" date="2016-10" db="EMBL/GenBank/DDBJ databases">
        <authorList>
            <person name="de Groot N.N."/>
        </authorList>
    </citation>
    <scope>NUCLEOTIDE SEQUENCE [LARGE SCALE GENOMIC DNA]</scope>
    <source>
        <strain evidence="9 10">DSM 44993</strain>
    </source>
</reference>
<feature type="transmembrane region" description="Helical" evidence="7">
    <location>
        <begin position="57"/>
        <end position="81"/>
    </location>
</feature>
<keyword evidence="2 7" id="KW-0813">Transport</keyword>
<evidence type="ECO:0000313" key="9">
    <source>
        <dbReference type="EMBL" id="SEP15351.1"/>
    </source>
</evidence>
<comment type="similarity">
    <text evidence="7">Belongs to the binding-protein-dependent transport system permease family.</text>
</comment>